<feature type="region of interest" description="Disordered" evidence="1">
    <location>
        <begin position="188"/>
        <end position="305"/>
    </location>
</feature>
<comment type="caution">
    <text evidence="2">The sequence shown here is derived from an EMBL/GenBank/DDBJ whole genome shotgun (WGS) entry which is preliminary data.</text>
</comment>
<feature type="non-terminal residue" evidence="2">
    <location>
        <position position="714"/>
    </location>
</feature>
<dbReference type="EMBL" id="CAJNDS010002220">
    <property type="protein sequence ID" value="CAE7379472.1"/>
    <property type="molecule type" value="Genomic_DNA"/>
</dbReference>
<proteinExistence type="predicted"/>
<feature type="compositionally biased region" description="Low complexity" evidence="1">
    <location>
        <begin position="155"/>
        <end position="164"/>
    </location>
</feature>
<evidence type="ECO:0000256" key="1">
    <source>
        <dbReference type="SAM" id="MobiDB-lite"/>
    </source>
</evidence>
<protein>
    <submittedName>
        <fullName evidence="2">Uncharacterized protein</fullName>
    </submittedName>
</protein>
<keyword evidence="3" id="KW-1185">Reference proteome</keyword>
<feature type="region of interest" description="Disordered" evidence="1">
    <location>
        <begin position="379"/>
        <end position="401"/>
    </location>
</feature>
<name>A0A812QIQ3_9DINO</name>
<reference evidence="2" key="1">
    <citation type="submission" date="2021-02" db="EMBL/GenBank/DDBJ databases">
        <authorList>
            <person name="Dougan E. K."/>
            <person name="Rhodes N."/>
            <person name="Thang M."/>
            <person name="Chan C."/>
        </authorList>
    </citation>
    <scope>NUCLEOTIDE SEQUENCE</scope>
</reference>
<feature type="region of interest" description="Disordered" evidence="1">
    <location>
        <begin position="336"/>
        <end position="362"/>
    </location>
</feature>
<feature type="compositionally biased region" description="Polar residues" evidence="1">
    <location>
        <begin position="229"/>
        <end position="242"/>
    </location>
</feature>
<accession>A0A812QIQ3</accession>
<dbReference type="AlphaFoldDB" id="A0A812QIQ3"/>
<feature type="region of interest" description="Disordered" evidence="1">
    <location>
        <begin position="1"/>
        <end position="21"/>
    </location>
</feature>
<feature type="compositionally biased region" description="Polar residues" evidence="1">
    <location>
        <begin position="286"/>
        <end position="298"/>
    </location>
</feature>
<gene>
    <name evidence="2" type="ORF">SNAT2548_LOCUS20718</name>
</gene>
<sequence length="714" mass="73583">MALPGSAASSDLPAPEGSVPPAVAPVCVVKRFRRNPSGQSASVKRGGCANAQGDVLIEGEAPIRASEAVASEPGEPNYQADGVPKGSASAQGDALVEGESPIQAPKAVGSEPGEPSYQADSVLKEMGNAQSSQSRDSLRGSDPVDLVPEKPDGQPVAPVPKVSAPVGKAIGSHVQVGPACISQARATLRGSEAEDLVPVKPDGEILSDGACAGSSPSGVGDAALDRVSHPQSDVSPASSISDAETVGAQYSEVQLGSNENQVARSGPGHGPSGPCATGREAGAHNKASSASQATTEPTGNPLGGSAKYAQLVVSPQLETPSGAISAFSLDVSRARKLDEPNSSAKAPAVSESSGRRASAGAMMDEVRPFQRRIFMGPAGVRDVPGKVSLPEKPRVVTPLSSRPVFTGPGSIPRRTECLPTRAVAYPSSDRSDAPFLERVPEASTSLPSGDRPMPPRPPSPKRKKREPESTSRSSGSASSDEGITQDCAEAFLARLDARPTCSAGHPLFSFGSPEPGWWCSACKRVFTTRRLLWGCRVCDFDICGNCLVDSQGGSFLTPAPARNVAHDAVPVAPVQDAAQEAIPNSAQALPSMKLLRASGVLTGNDMFPDDLHLTLEVNGESLSVLGSSRVPELKGGFRKVYHLRGEGPAASLVVKLAENDADNVNEVRSAAACPAAFTRIFGSGSIWVSLGADGLCRAHYVITERVVPLTALLD</sequence>
<dbReference type="InterPro" id="IPR046349">
    <property type="entry name" value="C1-like_sf"/>
</dbReference>
<feature type="compositionally biased region" description="Low complexity" evidence="1">
    <location>
        <begin position="470"/>
        <end position="479"/>
    </location>
</feature>
<evidence type="ECO:0000313" key="3">
    <source>
        <dbReference type="Proteomes" id="UP000604046"/>
    </source>
</evidence>
<feature type="region of interest" description="Disordered" evidence="1">
    <location>
        <begin position="64"/>
        <end position="164"/>
    </location>
</feature>
<dbReference type="SUPFAM" id="SSF57889">
    <property type="entry name" value="Cysteine-rich domain"/>
    <property type="match status" value="1"/>
</dbReference>
<feature type="region of interest" description="Disordered" evidence="1">
    <location>
        <begin position="424"/>
        <end position="482"/>
    </location>
</feature>
<feature type="compositionally biased region" description="Polar residues" evidence="1">
    <location>
        <begin position="251"/>
        <end position="263"/>
    </location>
</feature>
<organism evidence="2 3">
    <name type="scientific">Symbiodinium natans</name>
    <dbReference type="NCBI Taxonomy" id="878477"/>
    <lineage>
        <taxon>Eukaryota</taxon>
        <taxon>Sar</taxon>
        <taxon>Alveolata</taxon>
        <taxon>Dinophyceae</taxon>
        <taxon>Suessiales</taxon>
        <taxon>Symbiodiniaceae</taxon>
        <taxon>Symbiodinium</taxon>
    </lineage>
</organism>
<dbReference type="Proteomes" id="UP000604046">
    <property type="component" value="Unassembled WGS sequence"/>
</dbReference>
<evidence type="ECO:0000313" key="2">
    <source>
        <dbReference type="EMBL" id="CAE7379472.1"/>
    </source>
</evidence>